<keyword evidence="12" id="KW-0675">Receptor</keyword>
<dbReference type="Gene3D" id="2.170.130.10">
    <property type="entry name" value="TonB-dependent receptor, plug domain"/>
    <property type="match status" value="1"/>
</dbReference>
<dbReference type="EMBL" id="JBHUMA010000006">
    <property type="protein sequence ID" value="MFD2598971.1"/>
    <property type="molecule type" value="Genomic_DNA"/>
</dbReference>
<dbReference type="PANTHER" id="PTHR30069:SF40">
    <property type="entry name" value="TONB-DEPENDENT RECEPTOR NMB0964-RELATED"/>
    <property type="match status" value="1"/>
</dbReference>
<comment type="similarity">
    <text evidence="8 9">Belongs to the TonB-dependent receptor family.</text>
</comment>
<dbReference type="InterPro" id="IPR039426">
    <property type="entry name" value="TonB-dep_rcpt-like"/>
</dbReference>
<keyword evidence="7 8" id="KW-0998">Cell outer membrane</keyword>
<sequence>MRFAYLSISILFSHALLAQNRDEKTDSLKTIQIPITTVIGQGTRDGKRVFINREQLNILQSTTLGETLSRTPSVQNASFGPNAGMPMIRSLSGNRVRVMADGLSLNDLSGITPNINTQIDLENLSGIEIYKAGANVLFGGRAIGGAINLIDNTIPKAVYKKQVQGSAVVEAGTNAGHRESISVKGNAGKRWAWHIGGSQQQHGNLRIPGNTKSDVAYDPNIDHLTADMAQVHVDRRSEMNLTLYRYLSRFVQENINNPEWGLSEFELYTNEPYSNIDGERVQNDPNPLYIAGQPEDTPRYNSTVLGIQDYAPVRKGIMPNSHADSRSVHVGAGYMHNKFRLGMGYKAIEGYYGIPAFAQLAKPKHTHNPAEMVEPTYLPINTRTLSHSGHFEGAYKSDNLFISEVLVRYSYQRGDDRELVGIYRVNKFDSKRHNVRGEVNQQKWRFWSGTTGVDFSDMQIESDGEQRYLPDVSGRELGIFTLQKFDFKRVNASLGYRRDWVARRAVHDEGYVVSRGMAGGKLSDRDFGLHQAAADIRWDISSNFFVRSAASHAERAPDFNELYAGNDHFAILVEENGDDRSPQERALSYEIGVGMKFQNLQLSGSHYTSSFKNYLYLAHTGISRSGGFLVKEWRASDTEISGWEAQLDYHYTWQEGSMLEFLAFFDLVKNRNTSDDDMRQWAEGDFMPNLPTSRYGLSAGGQHGRWMFNASLDRYLKQRFLGKNINLERPMPAYTMVRARVGHRFTILDRALLTYVDCNNLLNAEARPQNSPLKYLAPLPGRNISLGLRMEI</sequence>
<reference evidence="13" key="1">
    <citation type="journal article" date="2019" name="Int. J. Syst. Evol. Microbiol.">
        <title>The Global Catalogue of Microorganisms (GCM) 10K type strain sequencing project: providing services to taxonomists for standard genome sequencing and annotation.</title>
        <authorList>
            <consortium name="The Broad Institute Genomics Platform"/>
            <consortium name="The Broad Institute Genome Sequencing Center for Infectious Disease"/>
            <person name="Wu L."/>
            <person name="Ma J."/>
        </authorList>
    </citation>
    <scope>NUCLEOTIDE SEQUENCE [LARGE SCALE GENOMIC DNA]</scope>
    <source>
        <strain evidence="13">KCTC 42248</strain>
    </source>
</reference>
<dbReference type="InterPro" id="IPR036942">
    <property type="entry name" value="Beta-barrel_TonB_sf"/>
</dbReference>
<keyword evidence="2 8" id="KW-0813">Transport</keyword>
<keyword evidence="4 8" id="KW-0812">Transmembrane</keyword>
<dbReference type="InterPro" id="IPR037066">
    <property type="entry name" value="Plug_dom_sf"/>
</dbReference>
<dbReference type="PANTHER" id="PTHR30069">
    <property type="entry name" value="TONB-DEPENDENT OUTER MEMBRANE RECEPTOR"/>
    <property type="match status" value="1"/>
</dbReference>
<evidence type="ECO:0000256" key="4">
    <source>
        <dbReference type="ARBA" id="ARBA00022692"/>
    </source>
</evidence>
<evidence type="ECO:0000313" key="12">
    <source>
        <dbReference type="EMBL" id="MFD2598971.1"/>
    </source>
</evidence>
<evidence type="ECO:0000256" key="2">
    <source>
        <dbReference type="ARBA" id="ARBA00022448"/>
    </source>
</evidence>
<dbReference type="Gene3D" id="2.40.170.20">
    <property type="entry name" value="TonB-dependent receptor, beta-barrel domain"/>
    <property type="match status" value="1"/>
</dbReference>
<keyword evidence="13" id="KW-1185">Reference proteome</keyword>
<evidence type="ECO:0000256" key="1">
    <source>
        <dbReference type="ARBA" id="ARBA00004571"/>
    </source>
</evidence>
<dbReference type="InterPro" id="IPR012910">
    <property type="entry name" value="Plug_dom"/>
</dbReference>
<accession>A0ABW5NIM9</accession>
<evidence type="ECO:0000313" key="13">
    <source>
        <dbReference type="Proteomes" id="UP001597393"/>
    </source>
</evidence>
<feature type="domain" description="TonB-dependent receptor plug" evidence="11">
    <location>
        <begin position="51"/>
        <end position="146"/>
    </location>
</feature>
<keyword evidence="5 9" id="KW-0798">TonB box</keyword>
<dbReference type="SUPFAM" id="SSF56935">
    <property type="entry name" value="Porins"/>
    <property type="match status" value="1"/>
</dbReference>
<evidence type="ECO:0000256" key="6">
    <source>
        <dbReference type="ARBA" id="ARBA00023136"/>
    </source>
</evidence>
<dbReference type="PROSITE" id="PS52016">
    <property type="entry name" value="TONB_DEPENDENT_REC_3"/>
    <property type="match status" value="1"/>
</dbReference>
<proteinExistence type="inferred from homology"/>
<evidence type="ECO:0000256" key="7">
    <source>
        <dbReference type="ARBA" id="ARBA00023237"/>
    </source>
</evidence>
<evidence type="ECO:0000256" key="9">
    <source>
        <dbReference type="RuleBase" id="RU003357"/>
    </source>
</evidence>
<comment type="subcellular location">
    <subcellularLocation>
        <location evidence="1 8">Cell outer membrane</location>
        <topology evidence="1 8">Multi-pass membrane protein</topology>
    </subcellularLocation>
</comment>
<gene>
    <name evidence="12" type="ORF">ACFSQ3_08400</name>
</gene>
<evidence type="ECO:0000256" key="3">
    <source>
        <dbReference type="ARBA" id="ARBA00022452"/>
    </source>
</evidence>
<dbReference type="InterPro" id="IPR000531">
    <property type="entry name" value="Beta-barrel_TonB"/>
</dbReference>
<comment type="caution">
    <text evidence="12">The sequence shown here is derived from an EMBL/GenBank/DDBJ whole genome shotgun (WGS) entry which is preliminary data.</text>
</comment>
<dbReference type="Pfam" id="PF07715">
    <property type="entry name" value="Plug"/>
    <property type="match status" value="1"/>
</dbReference>
<feature type="domain" description="TonB-dependent receptor-like beta-barrel" evidence="10">
    <location>
        <begin position="383"/>
        <end position="761"/>
    </location>
</feature>
<evidence type="ECO:0000256" key="5">
    <source>
        <dbReference type="ARBA" id="ARBA00023077"/>
    </source>
</evidence>
<keyword evidence="6 8" id="KW-0472">Membrane</keyword>
<dbReference type="Pfam" id="PF00593">
    <property type="entry name" value="TonB_dep_Rec_b-barrel"/>
    <property type="match status" value="1"/>
</dbReference>
<keyword evidence="3 8" id="KW-1134">Transmembrane beta strand</keyword>
<organism evidence="12 13">
    <name type="scientific">Sphingobacterium corticis</name>
    <dbReference type="NCBI Taxonomy" id="1812823"/>
    <lineage>
        <taxon>Bacteria</taxon>
        <taxon>Pseudomonadati</taxon>
        <taxon>Bacteroidota</taxon>
        <taxon>Sphingobacteriia</taxon>
        <taxon>Sphingobacteriales</taxon>
        <taxon>Sphingobacteriaceae</taxon>
        <taxon>Sphingobacterium</taxon>
    </lineage>
</organism>
<evidence type="ECO:0000259" key="11">
    <source>
        <dbReference type="Pfam" id="PF07715"/>
    </source>
</evidence>
<name>A0ABW5NIM9_9SPHI</name>
<evidence type="ECO:0000259" key="10">
    <source>
        <dbReference type="Pfam" id="PF00593"/>
    </source>
</evidence>
<dbReference type="Proteomes" id="UP001597393">
    <property type="component" value="Unassembled WGS sequence"/>
</dbReference>
<evidence type="ECO:0000256" key="8">
    <source>
        <dbReference type="PROSITE-ProRule" id="PRU01360"/>
    </source>
</evidence>
<protein>
    <submittedName>
        <fullName evidence="12">TonB-dependent receptor</fullName>
    </submittedName>
</protein>